<proteinExistence type="predicted"/>
<protein>
    <submittedName>
        <fullName evidence="1">Methyl-accepting chemotaxis sensory transducer</fullName>
    </submittedName>
</protein>
<name>A0A0S4LP23_9BACT</name>
<keyword evidence="2" id="KW-1185">Reference proteome</keyword>
<dbReference type="OrthoDB" id="9814866at2"/>
<dbReference type="Proteomes" id="UP000199032">
    <property type="component" value="Unassembled WGS sequence"/>
</dbReference>
<evidence type="ECO:0000313" key="2">
    <source>
        <dbReference type="Proteomes" id="UP000199032"/>
    </source>
</evidence>
<dbReference type="AlphaFoldDB" id="A0A0S4LP23"/>
<gene>
    <name evidence="1" type="ORF">COMA1_40191</name>
</gene>
<sequence length="77" mass="8888">MPAATWRRSRVMLPDNNLWVIASSDDKGLLQPFMLEHKGQSKGYYMNIDWEVVALAKTIGYRESDGLGWYAVRVQKQ</sequence>
<dbReference type="STRING" id="1742972.COMA1_40191"/>
<dbReference type="RefSeq" id="WP_090750159.1">
    <property type="nucleotide sequence ID" value="NZ_CZQA01000010.1"/>
</dbReference>
<accession>A0A0S4LP23</accession>
<reference evidence="1 2" key="1">
    <citation type="submission" date="2015-10" db="EMBL/GenBank/DDBJ databases">
        <authorList>
            <person name="Gilbert D.G."/>
        </authorList>
    </citation>
    <scope>NUCLEOTIDE SEQUENCE [LARGE SCALE GENOMIC DNA]</scope>
    <source>
        <strain evidence="1">COMA1</strain>
    </source>
</reference>
<organism evidence="1 2">
    <name type="scientific">Candidatus Nitrospira nitrosa</name>
    <dbReference type="NCBI Taxonomy" id="1742972"/>
    <lineage>
        <taxon>Bacteria</taxon>
        <taxon>Pseudomonadati</taxon>
        <taxon>Nitrospirota</taxon>
        <taxon>Nitrospiria</taxon>
        <taxon>Nitrospirales</taxon>
        <taxon>Nitrospiraceae</taxon>
        <taxon>Nitrospira</taxon>
    </lineage>
</organism>
<dbReference type="EMBL" id="CZQA01000010">
    <property type="protein sequence ID" value="CUS37670.1"/>
    <property type="molecule type" value="Genomic_DNA"/>
</dbReference>
<evidence type="ECO:0000313" key="1">
    <source>
        <dbReference type="EMBL" id="CUS37670.1"/>
    </source>
</evidence>